<feature type="domain" description="Fe2OG dioxygenase" evidence="5">
    <location>
        <begin position="175"/>
        <end position="282"/>
    </location>
</feature>
<name>A0A8J2KZL4_9HEXA</name>
<dbReference type="GO" id="GO:0016491">
    <property type="term" value="F:oxidoreductase activity"/>
    <property type="evidence" value="ECO:0007669"/>
    <property type="project" value="UniProtKB-KW"/>
</dbReference>
<dbReference type="GO" id="GO:0046872">
    <property type="term" value="F:metal ion binding"/>
    <property type="evidence" value="ECO:0007669"/>
    <property type="project" value="UniProtKB-KW"/>
</dbReference>
<comment type="caution">
    <text evidence="6">The sequence shown here is derived from an EMBL/GenBank/DDBJ whole genome shotgun (WGS) entry which is preliminary data.</text>
</comment>
<organism evidence="6 7">
    <name type="scientific">Allacma fusca</name>
    <dbReference type="NCBI Taxonomy" id="39272"/>
    <lineage>
        <taxon>Eukaryota</taxon>
        <taxon>Metazoa</taxon>
        <taxon>Ecdysozoa</taxon>
        <taxon>Arthropoda</taxon>
        <taxon>Hexapoda</taxon>
        <taxon>Collembola</taxon>
        <taxon>Symphypleona</taxon>
        <taxon>Sminthuridae</taxon>
        <taxon>Allacma</taxon>
    </lineage>
</organism>
<comment type="similarity">
    <text evidence="4">Belongs to the iron/ascorbate-dependent oxidoreductase family.</text>
</comment>
<reference evidence="6" key="1">
    <citation type="submission" date="2021-06" db="EMBL/GenBank/DDBJ databases">
        <authorList>
            <person name="Hodson N. C."/>
            <person name="Mongue J. A."/>
            <person name="Jaron S. K."/>
        </authorList>
    </citation>
    <scope>NUCLEOTIDE SEQUENCE</scope>
</reference>
<keyword evidence="3 4" id="KW-0408">Iron</keyword>
<proteinExistence type="inferred from homology"/>
<dbReference type="InterPro" id="IPR044861">
    <property type="entry name" value="IPNS-like_FE2OG_OXY"/>
</dbReference>
<evidence type="ECO:0000256" key="1">
    <source>
        <dbReference type="ARBA" id="ARBA00022723"/>
    </source>
</evidence>
<dbReference type="InterPro" id="IPR005123">
    <property type="entry name" value="Oxoglu/Fe-dep_dioxygenase_dom"/>
</dbReference>
<dbReference type="Pfam" id="PF14226">
    <property type="entry name" value="DIOX_N"/>
    <property type="match status" value="1"/>
</dbReference>
<dbReference type="AlphaFoldDB" id="A0A8J2KZL4"/>
<keyword evidence="7" id="KW-1185">Reference proteome</keyword>
<protein>
    <recommendedName>
        <fullName evidence="5">Fe2OG dioxygenase domain-containing protein</fullName>
    </recommendedName>
</protein>
<dbReference type="Proteomes" id="UP000708208">
    <property type="component" value="Unassembled WGS sequence"/>
</dbReference>
<keyword evidence="1 4" id="KW-0479">Metal-binding</keyword>
<evidence type="ECO:0000313" key="6">
    <source>
        <dbReference type="EMBL" id="CAG7734831.1"/>
    </source>
</evidence>
<keyword evidence="2 4" id="KW-0560">Oxidoreductase</keyword>
<dbReference type="EMBL" id="CAJVCH010277269">
    <property type="protein sequence ID" value="CAG7734831.1"/>
    <property type="molecule type" value="Genomic_DNA"/>
</dbReference>
<dbReference type="Pfam" id="PF03171">
    <property type="entry name" value="2OG-FeII_Oxy"/>
    <property type="match status" value="1"/>
</dbReference>
<accession>A0A8J2KZL4</accession>
<dbReference type="PROSITE" id="PS51471">
    <property type="entry name" value="FE2OG_OXY"/>
    <property type="match status" value="1"/>
</dbReference>
<evidence type="ECO:0000256" key="4">
    <source>
        <dbReference type="RuleBase" id="RU003682"/>
    </source>
</evidence>
<gene>
    <name evidence="6" type="ORF">AFUS01_LOCUS23197</name>
</gene>
<evidence type="ECO:0000313" key="7">
    <source>
        <dbReference type="Proteomes" id="UP000708208"/>
    </source>
</evidence>
<evidence type="ECO:0000256" key="3">
    <source>
        <dbReference type="ARBA" id="ARBA00023004"/>
    </source>
</evidence>
<sequence>MDRHIPLIDIDNLFNVDSDSINYEDPQIQKIANEFGLALHENSGCAYLLNHGIPEEMISTVFAESKTFFELPDDIKMKYCKKDVTKSNHGYSAVGQECLNNLNIRELKETFDICGNDCYYPEEVPKFKEVMESLEAACWKLHSKLFKLLSMSLKLDNVDFINDKARNCTDRTVPSLNTARTAYYPPVGDDVIAGDIRCSAHTDWGLLTMLLQDDIGGLEVQVPSKGWIPVPPIPGTIVVITGDLLEKLTGGYFGATPHRVMIPEDEIKMKKYRQTFLSFSISDNDVDIFPLRSELLDGDYDSKPVNSFEHAMWRSTLSYGV</sequence>
<dbReference type="InterPro" id="IPR026992">
    <property type="entry name" value="DIOX_N"/>
</dbReference>
<evidence type="ECO:0000256" key="2">
    <source>
        <dbReference type="ARBA" id="ARBA00023002"/>
    </source>
</evidence>
<dbReference type="OrthoDB" id="288590at2759"/>
<evidence type="ECO:0000259" key="5">
    <source>
        <dbReference type="PROSITE" id="PS51471"/>
    </source>
</evidence>
<dbReference type="PANTHER" id="PTHR10209">
    <property type="entry name" value="OXIDOREDUCTASE, 2OG-FE II OXYGENASE FAMILY PROTEIN"/>
    <property type="match status" value="1"/>
</dbReference>
<dbReference type="PANTHER" id="PTHR10209:SF881">
    <property type="entry name" value="FI07970P-RELATED"/>
    <property type="match status" value="1"/>
</dbReference>